<dbReference type="GO" id="GO:0006629">
    <property type="term" value="P:lipid metabolic process"/>
    <property type="evidence" value="ECO:0007669"/>
    <property type="project" value="InterPro"/>
</dbReference>
<keyword evidence="2" id="KW-1185">Reference proteome</keyword>
<accession>A0AAW9SGR3</accession>
<comment type="caution">
    <text evidence="1">The sequence shown here is derived from an EMBL/GenBank/DDBJ whole genome shotgun (WGS) entry which is preliminary data.</text>
</comment>
<reference evidence="1 2" key="1">
    <citation type="submission" date="2024-04" db="EMBL/GenBank/DDBJ databases">
        <title>Novel genus in family Flammeovirgaceae.</title>
        <authorList>
            <person name="Nguyen T.H."/>
            <person name="Vuong T.Q."/>
            <person name="Le H."/>
            <person name="Kim S.-G."/>
        </authorList>
    </citation>
    <scope>NUCLEOTIDE SEQUENCE [LARGE SCALE GENOMIC DNA]</scope>
    <source>
        <strain evidence="1 2">JCM 23209</strain>
    </source>
</reference>
<dbReference type="GO" id="GO:0008081">
    <property type="term" value="F:phosphoric diester hydrolase activity"/>
    <property type="evidence" value="ECO:0007669"/>
    <property type="project" value="InterPro"/>
</dbReference>
<dbReference type="AlphaFoldDB" id="A0AAW9SGR3"/>
<evidence type="ECO:0000313" key="1">
    <source>
        <dbReference type="EMBL" id="MEN7551683.1"/>
    </source>
</evidence>
<proteinExistence type="predicted"/>
<name>A0AAW9SGR3_9BACT</name>
<sequence length="612" mass="70078">MFEDKKQPGAIKDNDEPTQVSLDSSTAIYRQFFFTGTHNSYSGNLNGMKREGIETQLREGLRFFEFDLFSYHTQTKLKTTWPEVVDEFMVFEYLGKTHLLTYSETTGILKIYLLNTDEPELLYENSDSPFVKGERSFSVLPIDANLYVLTSHGSNGELAIYRFDNHSLAFLHSEKRENTEMKLFAFVYEGEAYLTLQNQNAATFSIHNITLSENTALVSKALYETTSVPAGETFTPFVQNNTLYIFRHNNKSVTYFTVETLHTKAEKWTVKTRVKNSSGLLKGAVQTSFTTDGKLFINTYTSTGNVVGNQLVMDNEKPNLVNEYVNEVDMLAGARANIYPSTGGYYLMLQKEAKVQLSFIKIGELVLGHDAPGDEVDLDVDNPNSILLADWIQYIAEWSEEHPSHEPLFIMTELKEYEQWIADAKWQNIIRLMQENFGEKLRYHHSSGFQEESIVDQRKIVDGKTLYFMDESGDKEGGLLGKVILYIQPNNKITKSEYTGNFMPFETTSGKLQANFLQLKRYRENNKLVSPDWRKPENYGNDIGKHIDHKDNSYISRIFHMESSAGDSQYGNIQCTNVMFAVSDRPFDQGLYAEYVQQQKVKNELKNVPACE</sequence>
<gene>
    <name evidence="1" type="ORF">AAG747_27455</name>
</gene>
<dbReference type="RefSeq" id="WP_346824462.1">
    <property type="nucleotide sequence ID" value="NZ_JBDKWZ010000025.1"/>
</dbReference>
<dbReference type="InterPro" id="IPR017946">
    <property type="entry name" value="PLC-like_Pdiesterase_TIM-brl"/>
</dbReference>
<dbReference type="Proteomes" id="UP001403385">
    <property type="component" value="Unassembled WGS sequence"/>
</dbReference>
<protein>
    <submittedName>
        <fullName evidence="1">Uncharacterized protein</fullName>
    </submittedName>
</protein>
<dbReference type="EMBL" id="JBDKWZ010000025">
    <property type="protein sequence ID" value="MEN7551683.1"/>
    <property type="molecule type" value="Genomic_DNA"/>
</dbReference>
<dbReference type="Gene3D" id="3.20.20.190">
    <property type="entry name" value="Phosphatidylinositol (PI) phosphodiesterase"/>
    <property type="match status" value="1"/>
</dbReference>
<dbReference type="SUPFAM" id="SSF51695">
    <property type="entry name" value="PLC-like phosphodiesterases"/>
    <property type="match status" value="1"/>
</dbReference>
<evidence type="ECO:0000313" key="2">
    <source>
        <dbReference type="Proteomes" id="UP001403385"/>
    </source>
</evidence>
<organism evidence="1 2">
    <name type="scientific">Rapidithrix thailandica</name>
    <dbReference type="NCBI Taxonomy" id="413964"/>
    <lineage>
        <taxon>Bacteria</taxon>
        <taxon>Pseudomonadati</taxon>
        <taxon>Bacteroidota</taxon>
        <taxon>Cytophagia</taxon>
        <taxon>Cytophagales</taxon>
        <taxon>Flammeovirgaceae</taxon>
        <taxon>Rapidithrix</taxon>
    </lineage>
</organism>